<sequence length="73" mass="8321">MEHAWEERAHQGSGMKISMRQLGVDMIQQMQHPCNEFKGNGEMIKLQGTMPTMQGKESCSTEESTSDSREIEF</sequence>
<keyword evidence="2" id="KW-1185">Reference proteome</keyword>
<dbReference type="EMBL" id="CASHSV030000024">
    <property type="protein sequence ID" value="CAJ2640838.1"/>
    <property type="molecule type" value="Genomic_DNA"/>
</dbReference>
<organism evidence="1 2">
    <name type="scientific">Trifolium pratense</name>
    <name type="common">Red clover</name>
    <dbReference type="NCBI Taxonomy" id="57577"/>
    <lineage>
        <taxon>Eukaryota</taxon>
        <taxon>Viridiplantae</taxon>
        <taxon>Streptophyta</taxon>
        <taxon>Embryophyta</taxon>
        <taxon>Tracheophyta</taxon>
        <taxon>Spermatophyta</taxon>
        <taxon>Magnoliopsida</taxon>
        <taxon>eudicotyledons</taxon>
        <taxon>Gunneridae</taxon>
        <taxon>Pentapetalae</taxon>
        <taxon>rosids</taxon>
        <taxon>fabids</taxon>
        <taxon>Fabales</taxon>
        <taxon>Fabaceae</taxon>
        <taxon>Papilionoideae</taxon>
        <taxon>50 kb inversion clade</taxon>
        <taxon>NPAAA clade</taxon>
        <taxon>Hologalegina</taxon>
        <taxon>IRL clade</taxon>
        <taxon>Trifolieae</taxon>
        <taxon>Trifolium</taxon>
    </lineage>
</organism>
<protein>
    <submittedName>
        <fullName evidence="1">Uncharacterized protein</fullName>
    </submittedName>
</protein>
<proteinExistence type="predicted"/>
<accession>A0ACB0JAY9</accession>
<evidence type="ECO:0000313" key="2">
    <source>
        <dbReference type="Proteomes" id="UP001177021"/>
    </source>
</evidence>
<reference evidence="1" key="1">
    <citation type="submission" date="2023-10" db="EMBL/GenBank/DDBJ databases">
        <authorList>
            <person name="Rodriguez Cubillos JULIANA M."/>
            <person name="De Vega J."/>
        </authorList>
    </citation>
    <scope>NUCLEOTIDE SEQUENCE</scope>
</reference>
<name>A0ACB0JAY9_TRIPR</name>
<evidence type="ECO:0000313" key="1">
    <source>
        <dbReference type="EMBL" id="CAJ2640838.1"/>
    </source>
</evidence>
<dbReference type="Proteomes" id="UP001177021">
    <property type="component" value="Unassembled WGS sequence"/>
</dbReference>
<gene>
    <name evidence="1" type="ORF">MILVUS5_LOCUS10623</name>
</gene>
<comment type="caution">
    <text evidence="1">The sequence shown here is derived from an EMBL/GenBank/DDBJ whole genome shotgun (WGS) entry which is preliminary data.</text>
</comment>